<dbReference type="RefSeq" id="WP_025075638.1">
    <property type="nucleotide sequence ID" value="NZ_FQVD01000030.1"/>
</dbReference>
<dbReference type="EMBL" id="FQVD01000030">
    <property type="protein sequence ID" value="SHF69632.1"/>
    <property type="molecule type" value="Genomic_DNA"/>
</dbReference>
<dbReference type="OrthoDB" id="1408035at2"/>
<sequence length="322" mass="37580">MRFVNKKTTELSVLEKEEICTCYAEVFEGHVKPLLDFDSQYLNTCLGYSFHTLLTTDEDEIVGQYVVVPFKYFYKGQNMLFSFGADFMIRKDHRNDFKNVMGLCGESLKYSKANGVKCIFAFPNDLSYLLNLRVLRMKEVGKLHTYILPYKVGDAKPALTRLNIFSKLFCVMMLWLSKFDGRSQHSETLIHRDRSSFNDTRYKWFNPEEYKLVEEKDFTCSWKCTDFDGVKAAFLMDVYPLSAKNFNRAVRKMFDAEKNNVGIFLYVGELSFNPISMIKIPLKYAPKNFNFVAQILDRKEVSADDVFNINNWDVNLSSYDLL</sequence>
<proteinExistence type="predicted"/>
<protein>
    <submittedName>
        <fullName evidence="1">Acetyltransferase (GNAT) domain-containing protein</fullName>
    </submittedName>
</protein>
<dbReference type="AlphaFoldDB" id="A0A1M5DS71"/>
<organism evidence="1 2">
    <name type="scientific">Bacteroides faecichinchillae</name>
    <dbReference type="NCBI Taxonomy" id="871325"/>
    <lineage>
        <taxon>Bacteria</taxon>
        <taxon>Pseudomonadati</taxon>
        <taxon>Bacteroidota</taxon>
        <taxon>Bacteroidia</taxon>
        <taxon>Bacteroidales</taxon>
        <taxon>Bacteroidaceae</taxon>
        <taxon>Bacteroides</taxon>
    </lineage>
</organism>
<gene>
    <name evidence="1" type="ORF">SAMN05444349_13050</name>
</gene>
<dbReference type="STRING" id="871325.SAMN05444349_13050"/>
<keyword evidence="2" id="KW-1185">Reference proteome</keyword>
<accession>A0A1M5DS71</accession>
<dbReference type="Proteomes" id="UP000184436">
    <property type="component" value="Unassembled WGS sequence"/>
</dbReference>
<evidence type="ECO:0000313" key="1">
    <source>
        <dbReference type="EMBL" id="SHF69632.1"/>
    </source>
</evidence>
<evidence type="ECO:0000313" key="2">
    <source>
        <dbReference type="Proteomes" id="UP000184436"/>
    </source>
</evidence>
<keyword evidence="1" id="KW-0808">Transferase</keyword>
<reference evidence="1 2" key="1">
    <citation type="submission" date="2016-11" db="EMBL/GenBank/DDBJ databases">
        <authorList>
            <person name="Jaros S."/>
            <person name="Januszkiewicz K."/>
            <person name="Wedrychowicz H."/>
        </authorList>
    </citation>
    <scope>NUCLEOTIDE SEQUENCE [LARGE SCALE GENOMIC DNA]</scope>
    <source>
        <strain evidence="1 2">DSM 26883</strain>
    </source>
</reference>
<dbReference type="GO" id="GO:0016740">
    <property type="term" value="F:transferase activity"/>
    <property type="evidence" value="ECO:0007669"/>
    <property type="project" value="UniProtKB-KW"/>
</dbReference>
<name>A0A1M5DS71_9BACE</name>